<dbReference type="AlphaFoldDB" id="A0A382EJM9"/>
<gene>
    <name evidence="2" type="ORF">METZ01_LOCUS203764</name>
</gene>
<dbReference type="EMBL" id="UINC01044871">
    <property type="protein sequence ID" value="SVB50910.1"/>
    <property type="molecule type" value="Genomic_DNA"/>
</dbReference>
<organism evidence="2">
    <name type="scientific">marine metagenome</name>
    <dbReference type="NCBI Taxonomy" id="408172"/>
    <lineage>
        <taxon>unclassified sequences</taxon>
        <taxon>metagenomes</taxon>
        <taxon>ecological metagenomes</taxon>
    </lineage>
</organism>
<reference evidence="2" key="1">
    <citation type="submission" date="2018-05" db="EMBL/GenBank/DDBJ databases">
        <authorList>
            <person name="Lanie J.A."/>
            <person name="Ng W.-L."/>
            <person name="Kazmierczak K.M."/>
            <person name="Andrzejewski T.M."/>
            <person name="Davidsen T.M."/>
            <person name="Wayne K.J."/>
            <person name="Tettelin H."/>
            <person name="Glass J.I."/>
            <person name="Rusch D."/>
            <person name="Podicherti R."/>
            <person name="Tsui H.-C.T."/>
            <person name="Winkler M.E."/>
        </authorList>
    </citation>
    <scope>NUCLEOTIDE SEQUENCE</scope>
</reference>
<proteinExistence type="predicted"/>
<evidence type="ECO:0000256" key="1">
    <source>
        <dbReference type="SAM" id="MobiDB-lite"/>
    </source>
</evidence>
<feature type="non-terminal residue" evidence="2">
    <location>
        <position position="1"/>
    </location>
</feature>
<feature type="non-terminal residue" evidence="2">
    <location>
        <position position="35"/>
    </location>
</feature>
<accession>A0A382EJM9</accession>
<protein>
    <submittedName>
        <fullName evidence="2">Uncharacterized protein</fullName>
    </submittedName>
</protein>
<name>A0A382EJM9_9ZZZZ</name>
<feature type="region of interest" description="Disordered" evidence="1">
    <location>
        <begin position="1"/>
        <end position="35"/>
    </location>
</feature>
<evidence type="ECO:0000313" key="2">
    <source>
        <dbReference type="EMBL" id="SVB50910.1"/>
    </source>
</evidence>
<sequence>PLHGDPRSRQDHRRGCRKRPDTAGHTGHQGSDLRL</sequence>